<accession>A0AA35Z0Y6</accession>
<gene>
    <name evidence="1" type="ORF">LSALG_LOCUS23402</name>
</gene>
<name>A0AA35Z0Y6_LACSI</name>
<dbReference type="EMBL" id="OX465081">
    <property type="protein sequence ID" value="CAI9283830.1"/>
    <property type="molecule type" value="Genomic_DNA"/>
</dbReference>
<dbReference type="Proteomes" id="UP001177003">
    <property type="component" value="Chromosome 5"/>
</dbReference>
<sequence>MYLLPEKVKPRIDFSSISTSGWFLKPASCPIDTSTPDSALPEDGPIELSFSIPSFISTDDDPTTLEVATKVLLTDTGTTPSSSFAPSIVVQSVPKNWSKRTETKKTLKEDALESLKSMTLVEANAPPLPLQTFLGGLSVGIIEIIMYKFTTTIKASLNHQTIYDKTIPNS</sequence>
<evidence type="ECO:0000313" key="2">
    <source>
        <dbReference type="Proteomes" id="UP001177003"/>
    </source>
</evidence>
<protein>
    <submittedName>
        <fullName evidence="1">Uncharacterized protein</fullName>
    </submittedName>
</protein>
<proteinExistence type="predicted"/>
<dbReference type="PANTHER" id="PTHR35733">
    <property type="entry name" value="OS02G0307800 PROTEIN"/>
    <property type="match status" value="1"/>
</dbReference>
<keyword evidence="2" id="KW-1185">Reference proteome</keyword>
<evidence type="ECO:0000313" key="1">
    <source>
        <dbReference type="EMBL" id="CAI9283830.1"/>
    </source>
</evidence>
<reference evidence="1" key="1">
    <citation type="submission" date="2023-04" db="EMBL/GenBank/DDBJ databases">
        <authorList>
            <person name="Vijverberg K."/>
            <person name="Xiong W."/>
            <person name="Schranz E."/>
        </authorList>
    </citation>
    <scope>NUCLEOTIDE SEQUENCE</scope>
</reference>
<organism evidence="1 2">
    <name type="scientific">Lactuca saligna</name>
    <name type="common">Willowleaf lettuce</name>
    <dbReference type="NCBI Taxonomy" id="75948"/>
    <lineage>
        <taxon>Eukaryota</taxon>
        <taxon>Viridiplantae</taxon>
        <taxon>Streptophyta</taxon>
        <taxon>Embryophyta</taxon>
        <taxon>Tracheophyta</taxon>
        <taxon>Spermatophyta</taxon>
        <taxon>Magnoliopsida</taxon>
        <taxon>eudicotyledons</taxon>
        <taxon>Gunneridae</taxon>
        <taxon>Pentapetalae</taxon>
        <taxon>asterids</taxon>
        <taxon>campanulids</taxon>
        <taxon>Asterales</taxon>
        <taxon>Asteraceae</taxon>
        <taxon>Cichorioideae</taxon>
        <taxon>Cichorieae</taxon>
        <taxon>Lactucinae</taxon>
        <taxon>Lactuca</taxon>
    </lineage>
</organism>
<dbReference type="AlphaFoldDB" id="A0AA35Z0Y6"/>
<dbReference type="GO" id="GO:0009535">
    <property type="term" value="C:chloroplast thylakoid membrane"/>
    <property type="evidence" value="ECO:0007669"/>
    <property type="project" value="TreeGrafter"/>
</dbReference>
<dbReference type="PANTHER" id="PTHR35733:SF1">
    <property type="entry name" value="OS02G0307800 PROTEIN"/>
    <property type="match status" value="1"/>
</dbReference>